<comment type="subcellular location">
    <subcellularLocation>
        <location evidence="3">Cytoplasm</location>
    </subcellularLocation>
</comment>
<dbReference type="GO" id="GO:0071555">
    <property type="term" value="P:cell wall organization"/>
    <property type="evidence" value="ECO:0007669"/>
    <property type="project" value="UniProtKB-KW"/>
</dbReference>
<evidence type="ECO:0000256" key="5">
    <source>
        <dbReference type="ARBA" id="ARBA00022490"/>
    </source>
</evidence>
<dbReference type="EC" id="3.5.1.28" evidence="4"/>
<protein>
    <recommendedName>
        <fullName evidence="10">1,6-anhydro-N-acetylmuramyl-L-alanine amidase AmpD</fullName>
        <ecNumber evidence="4">3.5.1.28</ecNumber>
    </recommendedName>
    <alternativeName>
        <fullName evidence="11">N-acetylmuramoyl-L-alanine amidase</fullName>
    </alternativeName>
</protein>
<evidence type="ECO:0000256" key="8">
    <source>
        <dbReference type="ARBA" id="ARBA00022833"/>
    </source>
</evidence>
<evidence type="ECO:0000256" key="11">
    <source>
        <dbReference type="ARBA" id="ARBA00042615"/>
    </source>
</evidence>
<dbReference type="InterPro" id="IPR036505">
    <property type="entry name" value="Amidase/PGRP_sf"/>
</dbReference>
<gene>
    <name evidence="13" type="ORF">MNB_SUP05-5-708</name>
</gene>
<dbReference type="GO" id="GO:0009253">
    <property type="term" value="P:peptidoglycan catabolic process"/>
    <property type="evidence" value="ECO:0007669"/>
    <property type="project" value="InterPro"/>
</dbReference>
<dbReference type="InterPro" id="IPR002502">
    <property type="entry name" value="Amidase_domain"/>
</dbReference>
<dbReference type="GO" id="GO:0005737">
    <property type="term" value="C:cytoplasm"/>
    <property type="evidence" value="ECO:0007669"/>
    <property type="project" value="UniProtKB-SubCell"/>
</dbReference>
<comment type="catalytic activity">
    <reaction evidence="1">
        <text>Hydrolyzes the link between N-acetylmuramoyl residues and L-amino acid residues in certain cell-wall glycopeptides.</text>
        <dbReference type="EC" id="3.5.1.28"/>
    </reaction>
</comment>
<dbReference type="AlphaFoldDB" id="A0A1W1C9A3"/>
<keyword evidence="6" id="KW-0479">Metal-binding</keyword>
<dbReference type="EMBL" id="FPHJ01000037">
    <property type="protein sequence ID" value="SFV62334.1"/>
    <property type="molecule type" value="Genomic_DNA"/>
</dbReference>
<dbReference type="GO" id="GO:0046872">
    <property type="term" value="F:metal ion binding"/>
    <property type="evidence" value="ECO:0007669"/>
    <property type="project" value="UniProtKB-KW"/>
</dbReference>
<dbReference type="SUPFAM" id="SSF55846">
    <property type="entry name" value="N-acetylmuramoyl-L-alanine amidase-like"/>
    <property type="match status" value="1"/>
</dbReference>
<dbReference type="InterPro" id="IPR051206">
    <property type="entry name" value="NAMLAA_amidase_2"/>
</dbReference>
<keyword evidence="5" id="KW-0963">Cytoplasm</keyword>
<dbReference type="Pfam" id="PF01510">
    <property type="entry name" value="Amidase_2"/>
    <property type="match status" value="1"/>
</dbReference>
<sequence length="172" mass="19992">MSALLTWAKQISSPNFDDRKTKIIDLLVIHNISLPPAEFGNNFIEDFFTNQLDKNAHPYFKKIYDVRVSAHLLIKRTGEVIQFVPFDKRAWHAGVSNFQGREKCNDFSIGIELEGTDNLAFEEVQYIKLVKAIKELKQHYPIKNIVGHSDIAPERKTDPGKYFDWERLDEVR</sequence>
<organism evidence="13">
    <name type="scientific">hydrothermal vent metagenome</name>
    <dbReference type="NCBI Taxonomy" id="652676"/>
    <lineage>
        <taxon>unclassified sequences</taxon>
        <taxon>metagenomes</taxon>
        <taxon>ecological metagenomes</taxon>
    </lineage>
</organism>
<comment type="cofactor">
    <cofactor evidence="2">
        <name>Zn(2+)</name>
        <dbReference type="ChEBI" id="CHEBI:29105"/>
    </cofactor>
</comment>
<dbReference type="SMART" id="SM00644">
    <property type="entry name" value="Ami_2"/>
    <property type="match status" value="1"/>
</dbReference>
<feature type="domain" description="N-acetylmuramoyl-L-alanine amidase" evidence="12">
    <location>
        <begin position="13"/>
        <end position="160"/>
    </location>
</feature>
<keyword evidence="9" id="KW-0961">Cell wall biogenesis/degradation</keyword>
<dbReference type="PANTHER" id="PTHR30417">
    <property type="entry name" value="N-ACETYLMURAMOYL-L-ALANINE AMIDASE AMID"/>
    <property type="match status" value="1"/>
</dbReference>
<accession>A0A1W1C9A3</accession>
<dbReference type="NCBIfam" id="NF008758">
    <property type="entry name" value="PRK11789.1"/>
    <property type="match status" value="1"/>
</dbReference>
<evidence type="ECO:0000256" key="7">
    <source>
        <dbReference type="ARBA" id="ARBA00022801"/>
    </source>
</evidence>
<dbReference type="Gene3D" id="3.40.80.10">
    <property type="entry name" value="Peptidoglycan recognition protein-like"/>
    <property type="match status" value="1"/>
</dbReference>
<evidence type="ECO:0000256" key="2">
    <source>
        <dbReference type="ARBA" id="ARBA00001947"/>
    </source>
</evidence>
<evidence type="ECO:0000256" key="4">
    <source>
        <dbReference type="ARBA" id="ARBA00011901"/>
    </source>
</evidence>
<evidence type="ECO:0000256" key="9">
    <source>
        <dbReference type="ARBA" id="ARBA00023316"/>
    </source>
</evidence>
<dbReference type="PANTHER" id="PTHR30417:SF4">
    <property type="entry name" value="1,6-ANHYDRO-N-ACETYLMURAMYL-L-ALANINE AMIDASE AMPD"/>
    <property type="match status" value="1"/>
</dbReference>
<evidence type="ECO:0000313" key="13">
    <source>
        <dbReference type="EMBL" id="SFV62334.1"/>
    </source>
</evidence>
<evidence type="ECO:0000256" key="6">
    <source>
        <dbReference type="ARBA" id="ARBA00022723"/>
    </source>
</evidence>
<evidence type="ECO:0000256" key="10">
    <source>
        <dbReference type="ARBA" id="ARBA00039257"/>
    </source>
</evidence>
<dbReference type="GO" id="GO:0008745">
    <property type="term" value="F:N-acetylmuramoyl-L-alanine amidase activity"/>
    <property type="evidence" value="ECO:0007669"/>
    <property type="project" value="UniProtKB-EC"/>
</dbReference>
<name>A0A1W1C9A3_9ZZZZ</name>
<reference evidence="13" key="1">
    <citation type="submission" date="2016-10" db="EMBL/GenBank/DDBJ databases">
        <authorList>
            <person name="de Groot N.N."/>
        </authorList>
    </citation>
    <scope>NUCLEOTIDE SEQUENCE</scope>
</reference>
<dbReference type="CDD" id="cd06583">
    <property type="entry name" value="PGRP"/>
    <property type="match status" value="1"/>
</dbReference>
<keyword evidence="7 13" id="KW-0378">Hydrolase</keyword>
<evidence type="ECO:0000256" key="3">
    <source>
        <dbReference type="ARBA" id="ARBA00004496"/>
    </source>
</evidence>
<proteinExistence type="predicted"/>
<dbReference type="GO" id="GO:0009254">
    <property type="term" value="P:peptidoglycan turnover"/>
    <property type="evidence" value="ECO:0007669"/>
    <property type="project" value="TreeGrafter"/>
</dbReference>
<keyword evidence="8" id="KW-0862">Zinc</keyword>
<evidence type="ECO:0000259" key="12">
    <source>
        <dbReference type="SMART" id="SM00644"/>
    </source>
</evidence>
<evidence type="ECO:0000256" key="1">
    <source>
        <dbReference type="ARBA" id="ARBA00001561"/>
    </source>
</evidence>